<comment type="caution">
    <text evidence="1">The sequence shown here is derived from an EMBL/GenBank/DDBJ whole genome shotgun (WGS) entry which is preliminary data.</text>
</comment>
<dbReference type="InterPro" id="IPR029056">
    <property type="entry name" value="Ribokinase-like"/>
</dbReference>
<evidence type="ECO:0008006" key="3">
    <source>
        <dbReference type="Google" id="ProtNLM"/>
    </source>
</evidence>
<organism evidence="1 2">
    <name type="scientific">Microbacterium panaciterrae</name>
    <dbReference type="NCBI Taxonomy" id="985759"/>
    <lineage>
        <taxon>Bacteria</taxon>
        <taxon>Bacillati</taxon>
        <taxon>Actinomycetota</taxon>
        <taxon>Actinomycetes</taxon>
        <taxon>Micrococcales</taxon>
        <taxon>Microbacteriaceae</taxon>
        <taxon>Microbacterium</taxon>
    </lineage>
</organism>
<accession>A0ABP8P2F2</accession>
<sequence>MTERQVAILGEVRIDEIRDPGGVRETVAGDPVELAHALRGHGLVVTIIAPVGDDADGERIRAVLRGSGIHLVALPALEGTPRRVLVRDRSGAEIERGRAAVVNLADTRRSLAAQAGADVIVDLRGEHVATLAEDRDDVLRALGLLDPSAAPAEAIEGTPDEEPLSTDIPAPTRTDTMAAPGSPRLLPAPIVAGTVRHSPVRLVPPAPIGHAPVEDGYALDARIARIAT</sequence>
<evidence type="ECO:0000313" key="2">
    <source>
        <dbReference type="Proteomes" id="UP001500731"/>
    </source>
</evidence>
<protein>
    <recommendedName>
        <fullName evidence="3">Carbohydrate kinase PfkB domain-containing protein</fullName>
    </recommendedName>
</protein>
<dbReference type="SUPFAM" id="SSF53613">
    <property type="entry name" value="Ribokinase-like"/>
    <property type="match status" value="1"/>
</dbReference>
<gene>
    <name evidence="1" type="ORF">GCM10023171_03380</name>
</gene>
<dbReference type="Gene3D" id="3.40.1190.20">
    <property type="match status" value="1"/>
</dbReference>
<dbReference type="RefSeq" id="WP_345183693.1">
    <property type="nucleotide sequence ID" value="NZ_BAABGP010000003.1"/>
</dbReference>
<dbReference type="EMBL" id="BAABGP010000003">
    <property type="protein sequence ID" value="GAA4478794.1"/>
    <property type="molecule type" value="Genomic_DNA"/>
</dbReference>
<evidence type="ECO:0000313" key="1">
    <source>
        <dbReference type="EMBL" id="GAA4478794.1"/>
    </source>
</evidence>
<name>A0ABP8P2F2_9MICO</name>
<reference evidence="2" key="1">
    <citation type="journal article" date="2019" name="Int. J. Syst. Evol. Microbiol.">
        <title>The Global Catalogue of Microorganisms (GCM) 10K type strain sequencing project: providing services to taxonomists for standard genome sequencing and annotation.</title>
        <authorList>
            <consortium name="The Broad Institute Genomics Platform"/>
            <consortium name="The Broad Institute Genome Sequencing Center for Infectious Disease"/>
            <person name="Wu L."/>
            <person name="Ma J."/>
        </authorList>
    </citation>
    <scope>NUCLEOTIDE SEQUENCE [LARGE SCALE GENOMIC DNA]</scope>
    <source>
        <strain evidence="2">JCM 17839</strain>
    </source>
</reference>
<dbReference type="Proteomes" id="UP001500731">
    <property type="component" value="Unassembled WGS sequence"/>
</dbReference>
<proteinExistence type="predicted"/>
<keyword evidence="2" id="KW-1185">Reference proteome</keyword>